<organism evidence="2 3">
    <name type="scientific">Shewanella hanedai</name>
    <name type="common">Alteromonas hanedai</name>
    <dbReference type="NCBI Taxonomy" id="25"/>
    <lineage>
        <taxon>Bacteria</taxon>
        <taxon>Pseudomonadati</taxon>
        <taxon>Pseudomonadota</taxon>
        <taxon>Gammaproteobacteria</taxon>
        <taxon>Alteromonadales</taxon>
        <taxon>Shewanellaceae</taxon>
        <taxon>Shewanella</taxon>
    </lineage>
</organism>
<dbReference type="EMBL" id="VKGK01000010">
    <property type="protein sequence ID" value="TRY14425.1"/>
    <property type="molecule type" value="Genomic_DNA"/>
</dbReference>
<dbReference type="SMART" id="SM00986">
    <property type="entry name" value="UDG"/>
    <property type="match status" value="1"/>
</dbReference>
<dbReference type="InterPro" id="IPR005122">
    <property type="entry name" value="Uracil-DNA_glycosylase-like"/>
</dbReference>
<dbReference type="CDD" id="cd10033">
    <property type="entry name" value="UDG_like"/>
    <property type="match status" value="1"/>
</dbReference>
<dbReference type="SMART" id="SM00987">
    <property type="entry name" value="UreE_C"/>
    <property type="match status" value="1"/>
</dbReference>
<name>A0A553JPP6_SHEHA</name>
<dbReference type="InterPro" id="IPR036895">
    <property type="entry name" value="Uracil-DNA_glycosylase-like_sf"/>
</dbReference>
<feature type="domain" description="Uracil-DNA glycosylase-like" evidence="1">
    <location>
        <begin position="30"/>
        <end position="191"/>
    </location>
</feature>
<gene>
    <name evidence="2" type="ORF">FN961_09995</name>
</gene>
<dbReference type="Proteomes" id="UP000318126">
    <property type="component" value="Unassembled WGS sequence"/>
</dbReference>
<dbReference type="RefSeq" id="WP_144040041.1">
    <property type="nucleotide sequence ID" value="NZ_BMPL01000008.1"/>
</dbReference>
<dbReference type="PANTHER" id="PTHR42160">
    <property type="entry name" value="URACIL-DNA GLYCOSYLASE SUPERFAMILY PROTEIN"/>
    <property type="match status" value="1"/>
</dbReference>
<evidence type="ECO:0000313" key="3">
    <source>
        <dbReference type="Proteomes" id="UP000318126"/>
    </source>
</evidence>
<evidence type="ECO:0000313" key="2">
    <source>
        <dbReference type="EMBL" id="TRY14425.1"/>
    </source>
</evidence>
<dbReference type="PANTHER" id="PTHR42160:SF1">
    <property type="entry name" value="URACIL-DNA GLYCOSYLASE SUPERFAMILY PROTEIN"/>
    <property type="match status" value="1"/>
</dbReference>
<evidence type="ECO:0000259" key="1">
    <source>
        <dbReference type="SMART" id="SM00986"/>
    </source>
</evidence>
<comment type="caution">
    <text evidence="2">The sequence shown here is derived from an EMBL/GenBank/DDBJ whole genome shotgun (WGS) entry which is preliminary data.</text>
</comment>
<dbReference type="Gene3D" id="3.40.470.10">
    <property type="entry name" value="Uracil-DNA glycosylase-like domain"/>
    <property type="match status" value="1"/>
</dbReference>
<dbReference type="SUPFAM" id="SSF52141">
    <property type="entry name" value="Uracil-DNA glycosylase-like"/>
    <property type="match status" value="1"/>
</dbReference>
<dbReference type="OrthoDB" id="9789139at2"/>
<sequence length="212" mass="23460">MSTDNLLDLITQISACQLCQADLPLPAKPIIQVSAESKILIVGQAPGIRAHNHGRAFSDPSGDRLRQWLGVSEAQFYNPKLFTILPMGFCFPGTIITNGKKSGDKPPLKRCATTWRQALLNQLPNVELTIILGQYAIDYHLGKATTGGKLTVTQAITQWQDYWPSHMVLPHPSPRNNLFLKKHPECEQILLPALKSRVAELTRTTNSAINSE</sequence>
<dbReference type="InterPro" id="IPR047124">
    <property type="entry name" value="HI_0220.2"/>
</dbReference>
<keyword evidence="3" id="KW-1185">Reference proteome</keyword>
<reference evidence="3" key="1">
    <citation type="submission" date="2019-07" db="EMBL/GenBank/DDBJ databases">
        <title>Shewanella sp. YLB-08 draft genomic sequence.</title>
        <authorList>
            <person name="Yu L."/>
        </authorList>
    </citation>
    <scope>NUCLEOTIDE SEQUENCE [LARGE SCALE GENOMIC DNA]</scope>
    <source>
        <strain evidence="3">JCM 20706</strain>
    </source>
</reference>
<dbReference type="AlphaFoldDB" id="A0A553JPP6"/>
<accession>A0A553JPP6</accession>
<dbReference type="Pfam" id="PF03167">
    <property type="entry name" value="UDG"/>
    <property type="match status" value="1"/>
</dbReference>
<proteinExistence type="predicted"/>
<protein>
    <submittedName>
        <fullName evidence="2">Uracil-DNA glycosylase family protein</fullName>
    </submittedName>
</protein>